<accession>A0A256FBC3</accession>
<evidence type="ECO:0000313" key="5">
    <source>
        <dbReference type="EMBL" id="OYR12134.1"/>
    </source>
</evidence>
<reference evidence="5 6" key="1">
    <citation type="submission" date="2017-07" db="EMBL/GenBank/DDBJ databases">
        <title>Phylogenetic study on the rhizospheric bacterium Ochrobactrum sp. A44.</title>
        <authorList>
            <person name="Krzyzanowska D.M."/>
            <person name="Ossowicki A."/>
            <person name="Rajewska M."/>
            <person name="Maciag T."/>
            <person name="Kaczynski Z."/>
            <person name="Czerwicka M."/>
            <person name="Jafra S."/>
        </authorList>
    </citation>
    <scope>NUCLEOTIDE SEQUENCE [LARGE SCALE GENOMIC DNA]</scope>
    <source>
        <strain evidence="5 6">PR17</strain>
    </source>
</reference>
<dbReference type="CDD" id="cd05013">
    <property type="entry name" value="SIS_RpiR"/>
    <property type="match status" value="1"/>
</dbReference>
<dbReference type="InterPro" id="IPR001347">
    <property type="entry name" value="SIS_dom"/>
</dbReference>
<dbReference type="InterPro" id="IPR000281">
    <property type="entry name" value="HTH_RpiR"/>
</dbReference>
<comment type="caution">
    <text evidence="5">The sequence shown here is derived from an EMBL/GenBank/DDBJ whole genome shotgun (WGS) entry which is preliminary data.</text>
</comment>
<dbReference type="GO" id="GO:0003677">
    <property type="term" value="F:DNA binding"/>
    <property type="evidence" value="ECO:0007669"/>
    <property type="project" value="UniProtKB-KW"/>
</dbReference>
<keyword evidence="2" id="KW-0238">DNA-binding</keyword>
<dbReference type="GO" id="GO:1901135">
    <property type="term" value="P:carbohydrate derivative metabolic process"/>
    <property type="evidence" value="ECO:0007669"/>
    <property type="project" value="InterPro"/>
</dbReference>
<dbReference type="SUPFAM" id="SSF53697">
    <property type="entry name" value="SIS domain"/>
    <property type="match status" value="1"/>
</dbReference>
<organism evidence="5 6">
    <name type="scientific">Brucella rhizosphaerae</name>
    <dbReference type="NCBI Taxonomy" id="571254"/>
    <lineage>
        <taxon>Bacteria</taxon>
        <taxon>Pseudomonadati</taxon>
        <taxon>Pseudomonadota</taxon>
        <taxon>Alphaproteobacteria</taxon>
        <taxon>Hyphomicrobiales</taxon>
        <taxon>Brucellaceae</taxon>
        <taxon>Brucella/Ochrobactrum group</taxon>
        <taxon>Brucella</taxon>
    </lineage>
</organism>
<dbReference type="RefSeq" id="WP_094577917.1">
    <property type="nucleotide sequence ID" value="NZ_JBHEEL010000018.1"/>
</dbReference>
<dbReference type="InterPro" id="IPR009057">
    <property type="entry name" value="Homeodomain-like_sf"/>
</dbReference>
<dbReference type="InterPro" id="IPR035472">
    <property type="entry name" value="RpiR-like_SIS"/>
</dbReference>
<protein>
    <submittedName>
        <fullName evidence="5">SIS domain protein</fullName>
    </submittedName>
</protein>
<keyword evidence="6" id="KW-1185">Reference proteome</keyword>
<dbReference type="Proteomes" id="UP000216345">
    <property type="component" value="Unassembled WGS sequence"/>
</dbReference>
<dbReference type="GO" id="GO:0003700">
    <property type="term" value="F:DNA-binding transcription factor activity"/>
    <property type="evidence" value="ECO:0007669"/>
    <property type="project" value="InterPro"/>
</dbReference>
<keyword evidence="3" id="KW-0804">Transcription</keyword>
<dbReference type="InterPro" id="IPR036388">
    <property type="entry name" value="WH-like_DNA-bd_sf"/>
</dbReference>
<dbReference type="PANTHER" id="PTHR30514:SF18">
    <property type="entry name" value="RPIR-FAMILY TRANSCRIPTIONAL REGULATOR"/>
    <property type="match status" value="1"/>
</dbReference>
<feature type="domain" description="HTH rpiR-type" evidence="4">
    <location>
        <begin position="6"/>
        <end position="82"/>
    </location>
</feature>
<dbReference type="EMBL" id="NNRK01000030">
    <property type="protein sequence ID" value="OYR12134.1"/>
    <property type="molecule type" value="Genomic_DNA"/>
</dbReference>
<dbReference type="InterPro" id="IPR047640">
    <property type="entry name" value="RpiR-like"/>
</dbReference>
<dbReference type="Pfam" id="PF01380">
    <property type="entry name" value="SIS"/>
    <property type="match status" value="1"/>
</dbReference>
<dbReference type="PROSITE" id="PS51071">
    <property type="entry name" value="HTH_RPIR"/>
    <property type="match status" value="1"/>
</dbReference>
<keyword evidence="1" id="KW-0805">Transcription regulation</keyword>
<proteinExistence type="predicted"/>
<dbReference type="PANTHER" id="PTHR30514">
    <property type="entry name" value="GLUCOKINASE"/>
    <property type="match status" value="1"/>
</dbReference>
<name>A0A256FBC3_9HYPH</name>
<evidence type="ECO:0000259" key="4">
    <source>
        <dbReference type="PROSITE" id="PS51071"/>
    </source>
</evidence>
<dbReference type="Pfam" id="PF01418">
    <property type="entry name" value="HTH_6"/>
    <property type="match status" value="1"/>
</dbReference>
<evidence type="ECO:0000313" key="6">
    <source>
        <dbReference type="Proteomes" id="UP000216345"/>
    </source>
</evidence>
<evidence type="ECO:0000256" key="1">
    <source>
        <dbReference type="ARBA" id="ARBA00023015"/>
    </source>
</evidence>
<dbReference type="OrthoDB" id="3237351at2"/>
<dbReference type="InterPro" id="IPR046348">
    <property type="entry name" value="SIS_dom_sf"/>
</dbReference>
<dbReference type="Gene3D" id="3.40.50.10490">
    <property type="entry name" value="Glucose-6-phosphate isomerase like protein, domain 1"/>
    <property type="match status" value="1"/>
</dbReference>
<gene>
    <name evidence="5" type="ORF">CEV32_1203</name>
</gene>
<sequence length="280" mass="30835">MNAAARSFLSRVRDVLNDLPPAEKRLGDFVCDFPGELASYSASELASLAHVSNATVTRFVRRLGYESYEESRKHAREEKQTGSRLFLSSVTDLADGQSLAAHVGQGIANLEKTFLSIRDTQIDAVVEALLTTRKTWVVGFRSSQPFASYLQWQMMQVVDNIIAIPGPGQTLAEYIAAIAPGDLVIVFALRRRIAKMDDILSVIEKRGAKLLYITDEGAPFRSSAQWHFYCQTLAPGPLFNHVAVMGLCHLLATRSIEKAGVAGRKRLRDIEALGDALVEL</sequence>
<evidence type="ECO:0000256" key="3">
    <source>
        <dbReference type="ARBA" id="ARBA00023163"/>
    </source>
</evidence>
<dbReference type="AlphaFoldDB" id="A0A256FBC3"/>
<dbReference type="Gene3D" id="1.10.10.10">
    <property type="entry name" value="Winged helix-like DNA-binding domain superfamily/Winged helix DNA-binding domain"/>
    <property type="match status" value="1"/>
</dbReference>
<dbReference type="GO" id="GO:0097367">
    <property type="term" value="F:carbohydrate derivative binding"/>
    <property type="evidence" value="ECO:0007669"/>
    <property type="project" value="InterPro"/>
</dbReference>
<evidence type="ECO:0000256" key="2">
    <source>
        <dbReference type="ARBA" id="ARBA00023125"/>
    </source>
</evidence>
<dbReference type="SUPFAM" id="SSF46689">
    <property type="entry name" value="Homeodomain-like"/>
    <property type="match status" value="1"/>
</dbReference>